<dbReference type="GO" id="GO:0047372">
    <property type="term" value="F:monoacylglycerol lipase activity"/>
    <property type="evidence" value="ECO:0007669"/>
    <property type="project" value="TreeGrafter"/>
</dbReference>
<dbReference type="InterPro" id="IPR029058">
    <property type="entry name" value="AB_hydrolase_fold"/>
</dbReference>
<dbReference type="PRINTS" id="PR00412">
    <property type="entry name" value="EPOXHYDRLASE"/>
</dbReference>
<dbReference type="AlphaFoldDB" id="A0A9W8WEL3"/>
<dbReference type="EMBL" id="JAPEUR010000086">
    <property type="protein sequence ID" value="KAJ4322151.1"/>
    <property type="molecule type" value="Genomic_DNA"/>
</dbReference>
<dbReference type="InterPro" id="IPR000073">
    <property type="entry name" value="AB_hydrolase_1"/>
</dbReference>
<dbReference type="GO" id="GO:0046464">
    <property type="term" value="P:acylglycerol catabolic process"/>
    <property type="evidence" value="ECO:0007669"/>
    <property type="project" value="TreeGrafter"/>
</dbReference>
<dbReference type="PANTHER" id="PTHR43798:SF33">
    <property type="entry name" value="HYDROLASE, PUTATIVE (AFU_ORTHOLOGUE AFUA_2G14860)-RELATED"/>
    <property type="match status" value="1"/>
</dbReference>
<evidence type="ECO:0000313" key="2">
    <source>
        <dbReference type="EMBL" id="KAJ4322151.1"/>
    </source>
</evidence>
<evidence type="ECO:0000259" key="1">
    <source>
        <dbReference type="Pfam" id="PF00561"/>
    </source>
</evidence>
<proteinExistence type="predicted"/>
<name>A0A9W8WEL3_9HYPO</name>
<comment type="caution">
    <text evidence="2">The sequence shown here is derived from an EMBL/GenBank/DDBJ whole genome shotgun (WGS) entry which is preliminary data.</text>
</comment>
<keyword evidence="3" id="KW-1185">Reference proteome</keyword>
<dbReference type="PANTHER" id="PTHR43798">
    <property type="entry name" value="MONOACYLGLYCEROL LIPASE"/>
    <property type="match status" value="1"/>
</dbReference>
<protein>
    <recommendedName>
        <fullName evidence="1">AB hydrolase-1 domain-containing protein</fullName>
    </recommendedName>
</protein>
<gene>
    <name evidence="2" type="ORF">N0V84_004986</name>
</gene>
<dbReference type="GO" id="GO:0016020">
    <property type="term" value="C:membrane"/>
    <property type="evidence" value="ECO:0007669"/>
    <property type="project" value="TreeGrafter"/>
</dbReference>
<dbReference type="Proteomes" id="UP001140502">
    <property type="component" value="Unassembled WGS sequence"/>
</dbReference>
<dbReference type="InterPro" id="IPR050266">
    <property type="entry name" value="AB_hydrolase_sf"/>
</dbReference>
<dbReference type="InterPro" id="IPR000639">
    <property type="entry name" value="Epox_hydrolase-like"/>
</dbReference>
<accession>A0A9W8WEL3</accession>
<sequence length="340" mass="38552">MEYLQKKIFITQRSLKYTYYTSSGGSTKKCPALFFIHGFPDSAHMWSDVISSLRDLPNKIIVPDCLGYAGTDKPDDTRLYSYRGQADDLADLLRNEHVDAAVIIGHDWGSPLVQRTYLYHRELFSGVVLVNTGYMIPSAQQFDLKAVNEATSKSLGYAQFAYWEFFTAPDAAEIVDANLERMWLVLHGAEKDWMRKLFCVPNAMREFLLSDQHVPLRPYATEDRWKQAFLQQFRRDGFASTLQMYKATVSQVQSKSDSVVPANLAIEVPLLFIYCTQDAVCVSGMMDDAKSKGLVPKLTEVTLECAHWSPMEKPTEMAAHIREFLVNEVAKDVDLLASNN</sequence>
<dbReference type="SUPFAM" id="SSF53474">
    <property type="entry name" value="alpha/beta-Hydrolases"/>
    <property type="match status" value="1"/>
</dbReference>
<dbReference type="OrthoDB" id="408373at2759"/>
<organism evidence="2 3">
    <name type="scientific">Fusarium piperis</name>
    <dbReference type="NCBI Taxonomy" id="1435070"/>
    <lineage>
        <taxon>Eukaryota</taxon>
        <taxon>Fungi</taxon>
        <taxon>Dikarya</taxon>
        <taxon>Ascomycota</taxon>
        <taxon>Pezizomycotina</taxon>
        <taxon>Sordariomycetes</taxon>
        <taxon>Hypocreomycetidae</taxon>
        <taxon>Hypocreales</taxon>
        <taxon>Nectriaceae</taxon>
        <taxon>Fusarium</taxon>
        <taxon>Fusarium solani species complex</taxon>
    </lineage>
</organism>
<reference evidence="2" key="1">
    <citation type="submission" date="2022-10" db="EMBL/GenBank/DDBJ databases">
        <title>Tapping the CABI collections for fungal endophytes: first genome assemblies for Collariella, Neodidymelliopsis, Ascochyta clinopodiicola, Didymella pomorum, Didymosphaeria variabile, Neocosmospora piperis and Neocucurbitaria cava.</title>
        <authorList>
            <person name="Hill R."/>
        </authorList>
    </citation>
    <scope>NUCLEOTIDE SEQUENCE</scope>
    <source>
        <strain evidence="2">IMI 366586</strain>
    </source>
</reference>
<evidence type="ECO:0000313" key="3">
    <source>
        <dbReference type="Proteomes" id="UP001140502"/>
    </source>
</evidence>
<feature type="domain" description="AB hydrolase-1" evidence="1">
    <location>
        <begin position="31"/>
        <end position="314"/>
    </location>
</feature>
<dbReference type="Gene3D" id="3.40.50.1820">
    <property type="entry name" value="alpha/beta hydrolase"/>
    <property type="match status" value="1"/>
</dbReference>
<dbReference type="Pfam" id="PF00561">
    <property type="entry name" value="Abhydrolase_1"/>
    <property type="match status" value="1"/>
</dbReference>